<dbReference type="GO" id="GO:0009378">
    <property type="term" value="F:four-way junction helicase activity"/>
    <property type="evidence" value="ECO:0007669"/>
    <property type="project" value="InterPro"/>
</dbReference>
<dbReference type="GO" id="GO:0016616">
    <property type="term" value="F:oxidoreductase activity, acting on the CH-OH group of donors, NAD or NADP as acceptor"/>
    <property type="evidence" value="ECO:0007669"/>
    <property type="project" value="InterPro"/>
</dbReference>
<dbReference type="Gene3D" id="3.20.20.120">
    <property type="entry name" value="Enolase-like C-terminal domain"/>
    <property type="match status" value="1"/>
</dbReference>
<evidence type="ECO:0000259" key="17">
    <source>
        <dbReference type="SMART" id="SM00919"/>
    </source>
</evidence>
<dbReference type="GO" id="GO:0005524">
    <property type="term" value="F:ATP binding"/>
    <property type="evidence" value="ECO:0007669"/>
    <property type="project" value="InterPro"/>
</dbReference>
<comment type="pathway">
    <text evidence="3">Carbohydrate degradation; glycolysis; pyruvate from D-glyceraldehyde 3-phosphate: step 4/5.</text>
</comment>
<evidence type="ECO:0000256" key="2">
    <source>
        <dbReference type="ARBA" id="ARBA00001946"/>
    </source>
</evidence>
<dbReference type="SUPFAM" id="SSF51735">
    <property type="entry name" value="NAD(P)-binding Rossmann-fold domains"/>
    <property type="match status" value="1"/>
</dbReference>
<dbReference type="GO" id="GO:0000015">
    <property type="term" value="C:phosphopyruvate hydratase complex"/>
    <property type="evidence" value="ECO:0007669"/>
    <property type="project" value="InterPro"/>
</dbReference>
<dbReference type="SUPFAM" id="SSF47781">
    <property type="entry name" value="RuvA domain 2-like"/>
    <property type="match status" value="1"/>
</dbReference>
<dbReference type="InterPro" id="IPR010994">
    <property type="entry name" value="RuvA_2-like"/>
</dbReference>
<dbReference type="Gene3D" id="3.40.50.10950">
    <property type="match status" value="1"/>
</dbReference>
<evidence type="ECO:0000256" key="11">
    <source>
        <dbReference type="ARBA" id="ARBA00023125"/>
    </source>
</evidence>
<accession>A0A2B4R769</accession>
<dbReference type="OrthoDB" id="25140at2759"/>
<dbReference type="InterPro" id="IPR042112">
    <property type="entry name" value="P_AcTrfase_dom2"/>
</dbReference>
<feature type="domain" description="Enolase C-terminal TIM barrel" evidence="18">
    <location>
        <begin position="1082"/>
        <end position="1343"/>
    </location>
</feature>
<dbReference type="Pfam" id="PF14520">
    <property type="entry name" value="HHH_5"/>
    <property type="match status" value="1"/>
</dbReference>
<keyword evidence="12" id="KW-0324">Glycolysis</keyword>
<dbReference type="GO" id="GO:0051287">
    <property type="term" value="F:NAD binding"/>
    <property type="evidence" value="ECO:0007669"/>
    <property type="project" value="InterPro"/>
</dbReference>
<evidence type="ECO:0000256" key="7">
    <source>
        <dbReference type="ARBA" id="ARBA00022723"/>
    </source>
</evidence>
<dbReference type="SMART" id="SM00278">
    <property type="entry name" value="HhH1"/>
    <property type="match status" value="2"/>
</dbReference>
<dbReference type="CDD" id="cd05311">
    <property type="entry name" value="NAD_bind_2_malic_enz"/>
    <property type="match status" value="1"/>
</dbReference>
<dbReference type="GO" id="GO:0016887">
    <property type="term" value="F:ATP hydrolysis activity"/>
    <property type="evidence" value="ECO:0007669"/>
    <property type="project" value="InterPro"/>
</dbReference>
<dbReference type="InterPro" id="IPR036259">
    <property type="entry name" value="MFS_trans_sf"/>
</dbReference>
<evidence type="ECO:0000256" key="12">
    <source>
        <dbReference type="ARBA" id="ARBA00023152"/>
    </source>
</evidence>
<dbReference type="InterPro" id="IPR046346">
    <property type="entry name" value="Aminoacid_DH-like_N_sf"/>
</dbReference>
<dbReference type="CDD" id="cd14332">
    <property type="entry name" value="UBA_RuvA_C"/>
    <property type="match status" value="1"/>
</dbReference>
<comment type="caution">
    <text evidence="21">The sequence shown here is derived from an EMBL/GenBank/DDBJ whole genome shotgun (WGS) entry which is preliminary data.</text>
</comment>
<keyword evidence="10" id="KW-0560">Oxidoreductase</keyword>
<evidence type="ECO:0000256" key="1">
    <source>
        <dbReference type="ARBA" id="ARBA00001936"/>
    </source>
</evidence>
<dbReference type="InterPro" id="IPR045213">
    <property type="entry name" value="Malic_NAD-bd_bact_type"/>
</dbReference>
<dbReference type="GO" id="GO:0009379">
    <property type="term" value="C:Holliday junction helicase complex"/>
    <property type="evidence" value="ECO:0007669"/>
    <property type="project" value="InterPro"/>
</dbReference>
<dbReference type="SMART" id="SM01274">
    <property type="entry name" value="malic"/>
    <property type="match status" value="1"/>
</dbReference>
<dbReference type="InterPro" id="IPR036291">
    <property type="entry name" value="NAD(P)-bd_dom_sf"/>
</dbReference>
<dbReference type="GO" id="GO:0000287">
    <property type="term" value="F:magnesium ion binding"/>
    <property type="evidence" value="ECO:0007669"/>
    <property type="project" value="InterPro"/>
</dbReference>
<dbReference type="PANTHER" id="PTHR43237">
    <property type="entry name" value="NADP-DEPENDENT MALIC ENZYME"/>
    <property type="match status" value="1"/>
</dbReference>
<dbReference type="NCBIfam" id="TIGR00084">
    <property type="entry name" value="ruvA"/>
    <property type="match status" value="1"/>
</dbReference>
<dbReference type="InterPro" id="IPR012340">
    <property type="entry name" value="NA-bd_OB-fold"/>
</dbReference>
<dbReference type="Pfam" id="PF00113">
    <property type="entry name" value="Enolase_C"/>
    <property type="match status" value="1"/>
</dbReference>
<dbReference type="FunFam" id="3.30.390.10:FF:000001">
    <property type="entry name" value="Enolase"/>
    <property type="match status" value="1"/>
</dbReference>
<dbReference type="STRING" id="50429.A0A2B4R769"/>
<evidence type="ECO:0000256" key="14">
    <source>
        <dbReference type="ARBA" id="ARBA00023239"/>
    </source>
</evidence>
<dbReference type="Gene3D" id="1.10.150.20">
    <property type="entry name" value="5' to 3' exonuclease, C-terminal subdomain"/>
    <property type="match status" value="1"/>
</dbReference>
<dbReference type="InterPro" id="IPR012301">
    <property type="entry name" value="Malic_N_dom"/>
</dbReference>
<comment type="cofactor">
    <cofactor evidence="2">
        <name>Mg(2+)</name>
        <dbReference type="ChEBI" id="CHEBI:18420"/>
    </cofactor>
</comment>
<dbReference type="InterPro" id="IPR042113">
    <property type="entry name" value="P_AcTrfase_dom1"/>
</dbReference>
<dbReference type="PROSITE" id="PS00164">
    <property type="entry name" value="ENOLASE"/>
    <property type="match status" value="1"/>
</dbReference>
<gene>
    <name evidence="21" type="primary">maeB</name>
    <name evidence="21" type="ORF">AWC38_SpisGene22431</name>
</gene>
<name>A0A2B4R769_STYPI</name>
<dbReference type="Gene3D" id="1.20.1250.20">
    <property type="entry name" value="MFS general substrate transporter like domains"/>
    <property type="match status" value="1"/>
</dbReference>
<dbReference type="FunFam" id="3.40.50.10380:FF:000003">
    <property type="entry name" value="NADP-dependent malic enzyme"/>
    <property type="match status" value="1"/>
</dbReference>
<dbReference type="SFLD" id="SFLDF00002">
    <property type="entry name" value="enolase"/>
    <property type="match status" value="1"/>
</dbReference>
<dbReference type="InterPro" id="IPR011114">
    <property type="entry name" value="RuvA_C"/>
</dbReference>
<evidence type="ECO:0000259" key="20">
    <source>
        <dbReference type="SMART" id="SM01274"/>
    </source>
</evidence>
<evidence type="ECO:0000313" key="21">
    <source>
        <dbReference type="EMBL" id="PFX13481.1"/>
    </source>
</evidence>
<evidence type="ECO:0000256" key="6">
    <source>
        <dbReference type="ARBA" id="ARBA00022490"/>
    </source>
</evidence>
<dbReference type="UniPathway" id="UPA00109">
    <property type="reaction ID" value="UER00187"/>
</dbReference>
<dbReference type="HAMAP" id="MF_00031">
    <property type="entry name" value="DNA_HJ_migration_RuvA"/>
    <property type="match status" value="1"/>
</dbReference>
<dbReference type="SMART" id="SM01193">
    <property type="entry name" value="Enolase_N"/>
    <property type="match status" value="1"/>
</dbReference>
<dbReference type="GO" id="GO:0003677">
    <property type="term" value="F:DNA binding"/>
    <property type="evidence" value="ECO:0007669"/>
    <property type="project" value="UniProtKB-KW"/>
</dbReference>
<dbReference type="GO" id="GO:0006096">
    <property type="term" value="P:glycolytic process"/>
    <property type="evidence" value="ECO:0007669"/>
    <property type="project" value="UniProtKB-UniPathway"/>
</dbReference>
<keyword evidence="14" id="KW-0456">Lyase</keyword>
<evidence type="ECO:0000256" key="3">
    <source>
        <dbReference type="ARBA" id="ARBA00005031"/>
    </source>
</evidence>
<dbReference type="InterPro" id="IPR002505">
    <property type="entry name" value="PTA_PTB"/>
</dbReference>
<dbReference type="SMART" id="SM00919">
    <property type="entry name" value="Malic_M"/>
    <property type="match status" value="1"/>
</dbReference>
<dbReference type="GO" id="GO:0004470">
    <property type="term" value="F:malic enzyme activity"/>
    <property type="evidence" value="ECO:0007669"/>
    <property type="project" value="InterPro"/>
</dbReference>
<dbReference type="SUPFAM" id="SSF51604">
    <property type="entry name" value="Enolase C-terminal domain-like"/>
    <property type="match status" value="1"/>
</dbReference>
<reference evidence="21" key="1">
    <citation type="journal article" date="2017" name="J. ISSAAS">
        <title>Comparative analysis of the genomes of Stylophora pistillata and Acropora digitifera provides evidence for extensive differences between species of corals.</title>
        <authorList>
            <person name="Voolstra C.R."/>
            <person name="Li Y."/>
            <person name="Liew Y.J."/>
            <person name="Baumgarten S."/>
            <person name="Zoccola D."/>
            <person name="Flot J.-F."/>
            <person name="Tambutte S."/>
            <person name="Allemand D."/>
            <person name="Aranda M."/>
        </authorList>
    </citation>
    <scope>NUCLEOTIDE SEQUENCE</scope>
    <source>
        <strain evidence="21">CSM Monaco</strain>
        <tissue evidence="21">Whole animal</tissue>
    </source>
</reference>
<dbReference type="Gene3D" id="1.10.8.10">
    <property type="entry name" value="DNA helicase RuvA subunit, C-terminal domain"/>
    <property type="match status" value="1"/>
</dbReference>
<dbReference type="Gene3D" id="3.40.50.10750">
    <property type="entry name" value="Isocitrate/Isopropylmalate dehydrogenase-like"/>
    <property type="match status" value="1"/>
</dbReference>
<dbReference type="InterPro" id="IPR029017">
    <property type="entry name" value="Enolase-like_N"/>
</dbReference>
<dbReference type="InterPro" id="IPR012302">
    <property type="entry name" value="Malic_NAD-bd"/>
</dbReference>
<evidence type="ECO:0000256" key="4">
    <source>
        <dbReference type="ARBA" id="ARBA00009604"/>
    </source>
</evidence>
<dbReference type="InterPro" id="IPR000941">
    <property type="entry name" value="Enolase"/>
</dbReference>
<dbReference type="Pfam" id="PF07499">
    <property type="entry name" value="RuvA_C"/>
    <property type="match status" value="1"/>
</dbReference>
<dbReference type="Pfam" id="PF00390">
    <property type="entry name" value="malic"/>
    <property type="match status" value="1"/>
</dbReference>
<dbReference type="InterPro" id="IPR020810">
    <property type="entry name" value="Enolase_C"/>
</dbReference>
<dbReference type="HAMAP" id="MF_00318">
    <property type="entry name" value="Enolase"/>
    <property type="match status" value="1"/>
</dbReference>
<dbReference type="SMART" id="SM01192">
    <property type="entry name" value="Enolase_C"/>
    <property type="match status" value="1"/>
</dbReference>
<dbReference type="InterPro" id="IPR051674">
    <property type="entry name" value="Malate_Decarboxylase"/>
</dbReference>
<sequence>MSDVRNRRAALHYHAKPKPGKIKIVPTKKYTSQRDLSLAYSPGVAFPCLEIAEDEEAVYKYTAKGNLVAVISNGTAVLGLGDIGAEAGKPVMEGKALLFKIFADIDVFDIEVATKDVDKFVETVKQIAPTFGGINLEDIKAPEAFEIERRLKEELDIPVMHDDQHGTAIISAAALKNALEIIGKKIDEVQIVVNGAGAAAISCSLLYIALGAKKEHLVMFDSKGVIRKDRKGLTPQKKLFATEKNVNTLEEAVKNSDVFIGLSAADVMTPEMLKSMKKDPIVFAMANPNPEIAYDLAVKTRDDVIMATGRSDHPNQVNNVLGFPFIFRGALDVRATGINEAMKLAAVHALADLAKKPVPEEVNLAYEETKLSFGREYIIPKPFDPRLIYKIPPAVAKAAIESGIAKHPITNWEQYEQTLMDKLGKGNKIIRNIHNRAASQPKKVVFAEADHLDVLKAAQISYEEGIAIPILLGDETVIEELKKEINFDVKLEIIDPSKSYKNEMSEKFAKNYWEKNRRKGVTLLAAKKMMETRNSFAVEMLENGYADAMITGYSRTYKSCLKPIFNTLKKQEGISRVAATNLMMTKKGPIFFADTTLNIDPSEEDLFNITKMTCAFAKQLGIKPNVALLSYANFGGTKHAQSKKVSDAIKKLHNAFPDVTIDGPLQADFALNQDLLKNNYPFTKLIGKTTNVLIFPNLDAANITYKIVKELEEGTSVGPVLLGLEKAAHIVQLGASVDEMVNMVAVASYEKIPDTEHIKIWTHLVVKEDSHTLFGFAAIEERNLFRSLISVSGIGANTARNMLSYIASTDLKTAILQEDEATIKAIKGIGAKTAKRLILDLKDKIQAADENQHRPEKTTPQNAAKQEAIKALEILGYHPKKIIKAVNEFAKEDSSVEEIIRGCLKSKKMWERFSYYGMRAIFTLYLVSKTTDANPGLGWSSGEALALYENVHARQIFDSRGNPTIEVDVITETGILGRAAVPSGASTGEHEAVELRDGGDAYMGKGVLKAIENVNTILSKALIGIDIFEQNAIDQMMIDLDGTPNKSKLGANAILGVSLAVAKAAANELGQPLYRYIGGVSANTLPVPMMNIVNGGSHSDAPIAFQEFMVMPIKATCFTEALKMGSEIFHHLKNILHKRGLSTAVGDEGGFAPTFDGTEDALDTVLEAIKKAGYEPGSEIMIALDCASAEFYEGDKYNYAKFEGHKGKIRTSKEQAEYLSQLVEKYPIISIEDGMDENDWDGWKYLTKLIGEKVQLVGDDLFVTNVVRLKTGIQENIANSILIKVNQIGTLTETIAAVNMAQNAGYTAVMSHRSGETEDDTIADLAVALNTGANGTGKSTLFNVFGFLKEAMTTDVQTALVKEGGSRGFDEVISRNCSGTIDIEIKFRAKKEGRGKENPLITYSLKIGKNEKGFGYVEQEILKYRRGKFGRPWEFLNFSKGKGNAVVNEIDQVNDEKELEKEEQQLKSNNILAIKGLAQFAKFEAAVSFGQLIESWHVSDIHVSQIRQEQQAGLATQLSREGENLSLVIDYLYKHHQSHLDEIIEKLKKRVPGIAKVESKVIETGQVLLKIKDDSFNEPFLVRYVSDGTIKMLAYLVLLHDPNPRPLLCVEEPENQLYPALLEELAEEFRNYTNEGEQVFVSTHSPDFLNAVQIDEVFMLVKEQGYTSIKRANQDEQMVAYMKDGDKMGRLWKQGFFKGVDPH</sequence>
<dbReference type="EC" id="4.2.1.11" evidence="5"/>
<keyword evidence="13" id="KW-0234">DNA repair</keyword>
<dbReference type="Gene3D" id="3.40.50.720">
    <property type="entry name" value="NAD(P)-binding Rossmann-like Domain"/>
    <property type="match status" value="1"/>
</dbReference>
<dbReference type="GO" id="GO:0006310">
    <property type="term" value="P:DNA recombination"/>
    <property type="evidence" value="ECO:0007669"/>
    <property type="project" value="InterPro"/>
</dbReference>
<organism evidence="21">
    <name type="scientific">Stylophora pistillata</name>
    <name type="common">Smooth cauliflower coral</name>
    <dbReference type="NCBI Taxonomy" id="50429"/>
    <lineage>
        <taxon>Eukaryota</taxon>
        <taxon>Metazoa</taxon>
        <taxon>Cnidaria</taxon>
        <taxon>Anthozoa</taxon>
        <taxon>Hexacorallia</taxon>
        <taxon>Scleractinia</taxon>
        <taxon>Astrocoeniina</taxon>
        <taxon>Pocilloporidae</taxon>
        <taxon>Stylophora</taxon>
    </lineage>
</organism>
<dbReference type="InterPro" id="IPR020811">
    <property type="entry name" value="Enolase_N"/>
</dbReference>
<dbReference type="SFLD" id="SFLDS00001">
    <property type="entry name" value="Enolase"/>
    <property type="match status" value="1"/>
</dbReference>
<proteinExistence type="inferred from homology"/>
<dbReference type="Pfam" id="PF03949">
    <property type="entry name" value="Malic_M"/>
    <property type="match status" value="1"/>
</dbReference>
<dbReference type="InterPro" id="IPR003583">
    <property type="entry name" value="Hlx-hairpin-Hlx_DNA-bd_motif"/>
</dbReference>
<dbReference type="PANTHER" id="PTHR43237:SF4">
    <property type="entry name" value="NADP-DEPENDENT MALIC ENZYME"/>
    <property type="match status" value="1"/>
</dbReference>
<dbReference type="InterPro" id="IPR036849">
    <property type="entry name" value="Enolase-like_C_sf"/>
</dbReference>
<feature type="domain" description="Helix-hairpin-helix DNA-binding motif class 1" evidence="16">
    <location>
        <begin position="821"/>
        <end position="840"/>
    </location>
</feature>
<dbReference type="Gene3D" id="3.40.50.300">
    <property type="entry name" value="P-loop containing nucleotide triphosphate hydrolases"/>
    <property type="match status" value="1"/>
</dbReference>
<dbReference type="CDD" id="cd03313">
    <property type="entry name" value="enolase"/>
    <property type="match status" value="1"/>
</dbReference>
<dbReference type="EMBL" id="LSMT01000966">
    <property type="protein sequence ID" value="PFX13481.1"/>
    <property type="molecule type" value="Genomic_DNA"/>
</dbReference>
<evidence type="ECO:0000256" key="9">
    <source>
        <dbReference type="ARBA" id="ARBA00022842"/>
    </source>
</evidence>
<dbReference type="Gene3D" id="3.40.50.10380">
    <property type="entry name" value="Malic enzyme, N-terminal domain"/>
    <property type="match status" value="1"/>
</dbReference>
<keyword evidence="11" id="KW-0238">DNA-binding</keyword>
<dbReference type="InterPro" id="IPR027417">
    <property type="entry name" value="P-loop_NTPase"/>
</dbReference>
<keyword evidence="7" id="KW-0479">Metal-binding</keyword>
<evidence type="ECO:0000256" key="10">
    <source>
        <dbReference type="ARBA" id="ARBA00023002"/>
    </source>
</evidence>
<evidence type="ECO:0000256" key="15">
    <source>
        <dbReference type="ARBA" id="ARBA00031125"/>
    </source>
</evidence>
<dbReference type="Pfam" id="PF01515">
    <property type="entry name" value="PTA_PTB"/>
    <property type="match status" value="1"/>
</dbReference>
<dbReference type="FunFam" id="3.40.50.720:FF:000095">
    <property type="entry name" value="NADP-dependent malic enzyme"/>
    <property type="match status" value="1"/>
</dbReference>
<dbReference type="PRINTS" id="PR00148">
    <property type="entry name" value="ENOLASE"/>
</dbReference>
<dbReference type="GO" id="GO:0016746">
    <property type="term" value="F:acyltransferase activity"/>
    <property type="evidence" value="ECO:0007669"/>
    <property type="project" value="InterPro"/>
</dbReference>
<keyword evidence="8" id="KW-0227">DNA damage</keyword>
<feature type="domain" description="Enolase N-terminal" evidence="19">
    <location>
        <begin position="948"/>
        <end position="1077"/>
    </location>
</feature>
<keyword evidence="6" id="KW-0963">Cytoplasm</keyword>
<evidence type="ECO:0000256" key="5">
    <source>
        <dbReference type="ARBA" id="ARBA00012058"/>
    </source>
</evidence>
<evidence type="ECO:0000259" key="18">
    <source>
        <dbReference type="SMART" id="SM01192"/>
    </source>
</evidence>
<dbReference type="NCBIfam" id="TIGR01060">
    <property type="entry name" value="eno"/>
    <property type="match status" value="1"/>
</dbReference>
<protein>
    <recommendedName>
        <fullName evidence="5">phosphopyruvate hydratase</fullName>
        <ecNumber evidence="5">4.2.1.11</ecNumber>
    </recommendedName>
    <alternativeName>
        <fullName evidence="15">2-phospho-D-glycerate hydro-lyase</fullName>
    </alternativeName>
</protein>
<evidence type="ECO:0000259" key="16">
    <source>
        <dbReference type="SMART" id="SM00278"/>
    </source>
</evidence>
<dbReference type="Pfam" id="PF03952">
    <property type="entry name" value="Enolase_N"/>
    <property type="match status" value="1"/>
</dbReference>
<dbReference type="InterPro" id="IPR000085">
    <property type="entry name" value="RuvA"/>
</dbReference>
<feature type="domain" description="Malic enzyme N-terminal" evidence="20">
    <location>
        <begin position="19"/>
        <end position="152"/>
    </location>
</feature>
<dbReference type="SUPFAM" id="SSF53223">
    <property type="entry name" value="Aminoacid dehydrogenase-like, N-terminal domain"/>
    <property type="match status" value="1"/>
</dbReference>
<dbReference type="SUPFAM" id="SSF54826">
    <property type="entry name" value="Enolase N-terminal domain-like"/>
    <property type="match status" value="1"/>
</dbReference>
<dbReference type="Gene3D" id="3.30.390.10">
    <property type="entry name" value="Enolase-like, N-terminal domain"/>
    <property type="match status" value="1"/>
</dbReference>
<dbReference type="SUPFAM" id="SSF46929">
    <property type="entry name" value="DNA helicase RuvA subunit, C-terminal domain"/>
    <property type="match status" value="1"/>
</dbReference>
<dbReference type="InterPro" id="IPR037062">
    <property type="entry name" value="Malic_N_dom_sf"/>
</dbReference>
<evidence type="ECO:0000256" key="13">
    <source>
        <dbReference type="ARBA" id="ARBA00023204"/>
    </source>
</evidence>
<keyword evidence="9" id="KW-0460">Magnesium</keyword>
<feature type="domain" description="Helix-hairpin-helix DNA-binding motif class 1" evidence="16">
    <location>
        <begin position="786"/>
        <end position="805"/>
    </location>
</feature>
<comment type="cofactor">
    <cofactor evidence="1">
        <name>Mn(2+)</name>
        <dbReference type="ChEBI" id="CHEBI:29035"/>
    </cofactor>
</comment>
<dbReference type="SUPFAM" id="SSF53659">
    <property type="entry name" value="Isocitrate/Isopropylmalate dehydrogenase-like"/>
    <property type="match status" value="1"/>
</dbReference>
<dbReference type="InterPro" id="IPR020809">
    <property type="entry name" value="Enolase_CS"/>
</dbReference>
<evidence type="ECO:0000259" key="19">
    <source>
        <dbReference type="SMART" id="SM01193"/>
    </source>
</evidence>
<dbReference type="InterPro" id="IPR036267">
    <property type="entry name" value="RuvA_C_sf"/>
</dbReference>
<evidence type="ECO:0000256" key="8">
    <source>
        <dbReference type="ARBA" id="ARBA00022763"/>
    </source>
</evidence>
<dbReference type="GO" id="GO:0004634">
    <property type="term" value="F:phosphopyruvate hydratase activity"/>
    <property type="evidence" value="ECO:0007669"/>
    <property type="project" value="UniProtKB-EC"/>
</dbReference>
<dbReference type="Gene3D" id="2.40.50.140">
    <property type="entry name" value="Nucleic acid-binding proteins"/>
    <property type="match status" value="1"/>
</dbReference>
<dbReference type="SFLD" id="SFLDG00178">
    <property type="entry name" value="enolase"/>
    <property type="match status" value="1"/>
</dbReference>
<comment type="similarity">
    <text evidence="4">Belongs to the enolase family.</text>
</comment>
<dbReference type="SUPFAM" id="SSF52540">
    <property type="entry name" value="P-loop containing nucleoside triphosphate hydrolases"/>
    <property type="match status" value="1"/>
</dbReference>
<feature type="domain" description="Malic enzyme NAD-binding" evidence="17">
    <location>
        <begin position="164"/>
        <end position="400"/>
    </location>
</feature>
<dbReference type="GO" id="GO:0006281">
    <property type="term" value="P:DNA repair"/>
    <property type="evidence" value="ECO:0007669"/>
    <property type="project" value="UniProtKB-KW"/>
</dbReference>